<evidence type="ECO:0000313" key="1">
    <source>
        <dbReference type="EMBL" id="KAK6776089.1"/>
    </source>
</evidence>
<dbReference type="AlphaFoldDB" id="A0AAN8SY45"/>
<accession>A0AAN8SY45</accession>
<proteinExistence type="predicted"/>
<protein>
    <submittedName>
        <fullName evidence="1">Uncharacterized protein</fullName>
    </submittedName>
</protein>
<keyword evidence="2" id="KW-1185">Reference proteome</keyword>
<evidence type="ECO:0000313" key="2">
    <source>
        <dbReference type="Proteomes" id="UP001371456"/>
    </source>
</evidence>
<organism evidence="1 2">
    <name type="scientific">Solanum bulbocastanum</name>
    <name type="common">Wild potato</name>
    <dbReference type="NCBI Taxonomy" id="147425"/>
    <lineage>
        <taxon>Eukaryota</taxon>
        <taxon>Viridiplantae</taxon>
        <taxon>Streptophyta</taxon>
        <taxon>Embryophyta</taxon>
        <taxon>Tracheophyta</taxon>
        <taxon>Spermatophyta</taxon>
        <taxon>Magnoliopsida</taxon>
        <taxon>eudicotyledons</taxon>
        <taxon>Gunneridae</taxon>
        <taxon>Pentapetalae</taxon>
        <taxon>asterids</taxon>
        <taxon>lamiids</taxon>
        <taxon>Solanales</taxon>
        <taxon>Solanaceae</taxon>
        <taxon>Solanoideae</taxon>
        <taxon>Solaneae</taxon>
        <taxon>Solanum</taxon>
    </lineage>
</organism>
<gene>
    <name evidence="1" type="ORF">RDI58_027090</name>
</gene>
<reference evidence="1 2" key="1">
    <citation type="submission" date="2024-02" db="EMBL/GenBank/DDBJ databases">
        <title>de novo genome assembly of Solanum bulbocastanum strain 11H21.</title>
        <authorList>
            <person name="Hosaka A.J."/>
        </authorList>
    </citation>
    <scope>NUCLEOTIDE SEQUENCE [LARGE SCALE GENOMIC DNA]</scope>
    <source>
        <tissue evidence="1">Young leaves</tissue>
    </source>
</reference>
<dbReference type="EMBL" id="JBANQN010000011">
    <property type="protein sequence ID" value="KAK6776089.1"/>
    <property type="molecule type" value="Genomic_DNA"/>
</dbReference>
<comment type="caution">
    <text evidence="1">The sequence shown here is derived from an EMBL/GenBank/DDBJ whole genome shotgun (WGS) entry which is preliminary data.</text>
</comment>
<dbReference type="Proteomes" id="UP001371456">
    <property type="component" value="Unassembled WGS sequence"/>
</dbReference>
<name>A0AAN8SY45_SOLBU</name>
<sequence>MDILARKCQRTVGEVKEKLFSGHISEFEKQQLRLALKLLSETKKQLRLSKYQTSWLTSTLLLLRAVGFSIDAKYQNSCL</sequence>